<gene>
    <name evidence="1" type="ORF">HDCHBGLK_00290</name>
</gene>
<dbReference type="GeneID" id="62694530"/>
<dbReference type="EMBL" id="CP036170">
    <property type="protein sequence ID" value="QBF72945.1"/>
    <property type="molecule type" value="Genomic_DNA"/>
</dbReference>
<dbReference type="STRING" id="411468.CLOSCI_00277"/>
<sequence length="279" mass="32269">MYPDICYVNSNNVVLDLTSFPYLVNDINEITDYSWDYEANDAQKVVSFSRGVCEMPVTINILANTHEEYVQARKRLFEALETDVLNNARGRLYYHGQYVLCNAVTSQKKDWNMGVDFALVYIKFVTDWPYWITEETFEYLPYSGAESKSIGGQNYPYNYPHNYTNTQKGNGIIRNEHYSDCNFSMTIYGKSLNPRVSINGHVYEVFTSVDDGEYMVIDSKSKTIRRYKANKQIVNEFGSRNMESSVFQLIPTGKSNVIWDGSFGIDITLYHERSELLLI</sequence>
<dbReference type="Proteomes" id="UP000289664">
    <property type="component" value="Chromosome"/>
</dbReference>
<dbReference type="KEGG" id="csci:HDCHBGLK_00290"/>
<reference evidence="1 2" key="1">
    <citation type="journal article" date="2019" name="Appl. Environ. Microbiol.">
        <title>Clostridium scindens ATCC 35704: integration of nutritional requirements, the complete genome sequence, and global transcriptional responses to bile acids.</title>
        <authorList>
            <person name="Devendran S."/>
            <person name="Shrestha R."/>
            <person name="Alves J.M.P."/>
            <person name="Wolf P.G."/>
            <person name="Ly L."/>
            <person name="Hernandez A.G."/>
            <person name="Mendez-Garcia C."/>
            <person name="Inboden A."/>
            <person name="Wiley J."/>
            <person name="Paul O."/>
            <person name="Allen A."/>
            <person name="Springer E."/>
            <person name="Wright C.L."/>
            <person name="Fields C.J."/>
            <person name="Daniel S.L."/>
            <person name="Ridlon J.M."/>
        </authorList>
    </citation>
    <scope>NUCLEOTIDE SEQUENCE [LARGE SCALE GENOMIC DNA]</scope>
    <source>
        <strain evidence="1 2">ATCC 35704</strain>
    </source>
</reference>
<dbReference type="HOGENOM" id="CLU_085671_0_0_9"/>
<proteinExistence type="predicted"/>
<name>B0NA11_CLOS5</name>
<organism evidence="1 2">
    <name type="scientific">Clostridium scindens (strain ATCC 35704 / DSM 5676 / VPI 13733 / 19)</name>
    <dbReference type="NCBI Taxonomy" id="411468"/>
    <lineage>
        <taxon>Bacteria</taxon>
        <taxon>Bacillati</taxon>
        <taxon>Bacillota</taxon>
        <taxon>Clostridia</taxon>
        <taxon>Lachnospirales</taxon>
        <taxon>Lachnospiraceae</taxon>
    </lineage>
</organism>
<dbReference type="RefSeq" id="WP_004605833.1">
    <property type="nucleotide sequence ID" value="NZ_CP036170.1"/>
</dbReference>
<dbReference type="OrthoDB" id="1779943at2"/>
<evidence type="ECO:0000313" key="2">
    <source>
        <dbReference type="Proteomes" id="UP000289664"/>
    </source>
</evidence>
<dbReference type="AlphaFoldDB" id="B0NA11"/>
<keyword evidence="2" id="KW-1185">Reference proteome</keyword>
<evidence type="ECO:0000313" key="1">
    <source>
        <dbReference type="EMBL" id="QBF72945.1"/>
    </source>
</evidence>
<accession>B0NA11</accession>
<dbReference type="eggNOG" id="ENOG5031D08">
    <property type="taxonomic scope" value="Bacteria"/>
</dbReference>
<protein>
    <submittedName>
        <fullName evidence="1">Uncharacterized protein</fullName>
    </submittedName>
</protein>